<dbReference type="InterPro" id="IPR012947">
    <property type="entry name" value="tRNA_SAD"/>
</dbReference>
<dbReference type="GO" id="GO:0008270">
    <property type="term" value="F:zinc ion binding"/>
    <property type="evidence" value="ECO:0007669"/>
    <property type="project" value="UniProtKB-UniRule"/>
</dbReference>
<gene>
    <name evidence="9" type="primary">alaS</name>
    <name evidence="11" type="ORF">UR67_C0008G0035</name>
</gene>
<dbReference type="HAMAP" id="MF_00036_B">
    <property type="entry name" value="Ala_tRNA_synth_B"/>
    <property type="match status" value="1"/>
</dbReference>
<dbReference type="InterPro" id="IPR018164">
    <property type="entry name" value="Ala-tRNA-synth_IIc_N"/>
</dbReference>
<dbReference type="GO" id="GO:0005829">
    <property type="term" value="C:cytosol"/>
    <property type="evidence" value="ECO:0007669"/>
    <property type="project" value="TreeGrafter"/>
</dbReference>
<feature type="binding site" evidence="9">
    <location>
        <position position="584"/>
    </location>
    <ligand>
        <name>Zn(2+)</name>
        <dbReference type="ChEBI" id="CHEBI:29105"/>
    </ligand>
</feature>
<feature type="binding site" evidence="9">
    <location>
        <position position="486"/>
    </location>
    <ligand>
        <name>Zn(2+)</name>
        <dbReference type="ChEBI" id="CHEBI:29105"/>
    </ligand>
</feature>
<evidence type="ECO:0000313" key="11">
    <source>
        <dbReference type="EMBL" id="KKP69279.1"/>
    </source>
</evidence>
<dbReference type="AlphaFoldDB" id="A0A0G0BIH0"/>
<dbReference type="Gene3D" id="3.30.54.20">
    <property type="match status" value="1"/>
</dbReference>
<keyword evidence="3 9" id="KW-0436">Ligase</keyword>
<dbReference type="GO" id="GO:0004813">
    <property type="term" value="F:alanine-tRNA ligase activity"/>
    <property type="evidence" value="ECO:0007669"/>
    <property type="project" value="UniProtKB-UniRule"/>
</dbReference>
<dbReference type="FunFam" id="3.30.980.10:FF:000004">
    <property type="entry name" value="Alanine--tRNA ligase, cytoplasmic"/>
    <property type="match status" value="1"/>
</dbReference>
<comment type="caution">
    <text evidence="11">The sequence shown here is derived from an EMBL/GenBank/DDBJ whole genome shotgun (WGS) entry which is preliminary data.</text>
</comment>
<dbReference type="GO" id="GO:0002161">
    <property type="term" value="F:aminoacyl-tRNA deacylase activity"/>
    <property type="evidence" value="ECO:0007669"/>
    <property type="project" value="TreeGrafter"/>
</dbReference>
<comment type="subcellular location">
    <subcellularLocation>
        <location evidence="9">Cytoplasm</location>
    </subcellularLocation>
</comment>
<keyword evidence="4 9" id="KW-0547">Nucleotide-binding</keyword>
<evidence type="ECO:0000259" key="10">
    <source>
        <dbReference type="PROSITE" id="PS50860"/>
    </source>
</evidence>
<keyword evidence="9" id="KW-0479">Metal-binding</keyword>
<feature type="binding site" evidence="9">
    <location>
        <position position="482"/>
    </location>
    <ligand>
        <name>Zn(2+)</name>
        <dbReference type="ChEBI" id="CHEBI:29105"/>
    </ligand>
</feature>
<evidence type="ECO:0000256" key="6">
    <source>
        <dbReference type="ARBA" id="ARBA00022884"/>
    </source>
</evidence>
<dbReference type="InterPro" id="IPR045864">
    <property type="entry name" value="aa-tRNA-synth_II/BPL/LPL"/>
</dbReference>
<protein>
    <recommendedName>
        <fullName evidence="9">Alanine--tRNA ligase</fullName>
        <ecNumber evidence="9">6.1.1.7</ecNumber>
    </recommendedName>
    <alternativeName>
        <fullName evidence="9">Alanyl-tRNA synthetase</fullName>
        <shortName evidence="9">AlaRS</shortName>
    </alternativeName>
</protein>
<dbReference type="Gene3D" id="3.30.980.10">
    <property type="entry name" value="Threonyl-trna Synthetase, Chain A, domain 2"/>
    <property type="match status" value="1"/>
</dbReference>
<evidence type="ECO:0000256" key="8">
    <source>
        <dbReference type="ARBA" id="ARBA00023146"/>
    </source>
</evidence>
<dbReference type="SUPFAM" id="SSF55186">
    <property type="entry name" value="ThrRS/AlaRS common domain"/>
    <property type="match status" value="1"/>
</dbReference>
<dbReference type="GO" id="GO:0006419">
    <property type="term" value="P:alanyl-tRNA aminoacylation"/>
    <property type="evidence" value="ECO:0007669"/>
    <property type="project" value="UniProtKB-UniRule"/>
</dbReference>
<evidence type="ECO:0000256" key="4">
    <source>
        <dbReference type="ARBA" id="ARBA00022741"/>
    </source>
</evidence>
<dbReference type="Proteomes" id="UP000034581">
    <property type="component" value="Unassembled WGS sequence"/>
</dbReference>
<dbReference type="InterPro" id="IPR018163">
    <property type="entry name" value="Thr/Ala-tRNA-synth_IIc_edit"/>
</dbReference>
<dbReference type="InterPro" id="IPR050058">
    <property type="entry name" value="Ala-tRNA_ligase"/>
</dbReference>
<dbReference type="PANTHER" id="PTHR11777:SF9">
    <property type="entry name" value="ALANINE--TRNA LIGASE, CYTOPLASMIC"/>
    <property type="match status" value="1"/>
</dbReference>
<dbReference type="PANTHER" id="PTHR11777">
    <property type="entry name" value="ALANYL-TRNA SYNTHETASE"/>
    <property type="match status" value="1"/>
</dbReference>
<dbReference type="Pfam" id="PF01411">
    <property type="entry name" value="tRNA-synt_2c"/>
    <property type="match status" value="1"/>
</dbReference>
<comment type="function">
    <text evidence="9">Catalyzes the attachment of alanine to tRNA(Ala) in a two-step reaction: alanine is first activated by ATP to form Ala-AMP and then transferred to the acceptor end of tRNA(Ala). Also edits incorrectly charged Ser-tRNA(Ala) and Gly-tRNA(Ala) via its editing domain.</text>
</comment>
<evidence type="ECO:0000256" key="3">
    <source>
        <dbReference type="ARBA" id="ARBA00022598"/>
    </source>
</evidence>
<dbReference type="Pfam" id="PF07973">
    <property type="entry name" value="tRNA_SAD"/>
    <property type="match status" value="1"/>
</dbReference>
<evidence type="ECO:0000256" key="9">
    <source>
        <dbReference type="HAMAP-Rule" id="MF_00036"/>
    </source>
</evidence>
<reference evidence="11 12" key="1">
    <citation type="journal article" date="2015" name="Nature">
        <title>rRNA introns, odd ribosomes, and small enigmatic genomes across a large radiation of phyla.</title>
        <authorList>
            <person name="Brown C.T."/>
            <person name="Hug L.A."/>
            <person name="Thomas B.C."/>
            <person name="Sharon I."/>
            <person name="Castelle C.J."/>
            <person name="Singh A."/>
            <person name="Wilkins M.J."/>
            <person name="Williams K.H."/>
            <person name="Banfield J.F."/>
        </authorList>
    </citation>
    <scope>NUCLEOTIDE SEQUENCE [LARGE SCALE GENOMIC DNA]</scope>
</reference>
<keyword evidence="2 9" id="KW-0820">tRNA-binding</keyword>
<dbReference type="PROSITE" id="PS50860">
    <property type="entry name" value="AA_TRNA_LIGASE_II_ALA"/>
    <property type="match status" value="1"/>
</dbReference>
<sequence length="619" mass="70741">MLTPNELRQKYLDFFVKQGHKIIPSASLLPENDPTTLFTSCGMQPLVPYLLGKEHPLGMRLTDSQKSFRSNDIEEVGDNRHTTFFEMLGNWSLGDYFKSKQLPWVFEFLTSEIKLDPKNLYVTVFRGNKNINIPRDDEAINIWKNLFKSVGIEAEVVDGAEKKGLGNGRIFSYEDNWWSRSGIPDKMPIGEPGGPDSEVFYDFGADLMIHEKSRFKAQKCHVNCDCGRFLEIGNSVFMEYVRTEKGFEKLPKANVDFGGGFERILAAINNDPDVFKTELFQPIIRKLEDLSGQKYEGFENNKRPFRIISDHIKAATMLAADGVFPSNKDQGYFSRRLLRRSVVYAKKLGIDKNFLSDLIPVVTKIYAEVYPEVKKQEGTIQKYFSEEEERFRKTLNHGLKEFEKLITDNLKKISGKQVFDLYQSYGFPIELTVELAEEKGLDVDFVEFEKEKQKHQEISREGAKQKFSGGLADQSEQTTKLHTATHLLHQALRNILGEHVKQSGSNITPERLRFDFSHPEKMTPEQITKVEAEVNSVIQKDIPITMEITTVPEAKKAGALALFEDKYQDKVKLYKVGYYSVEVCGGPHVEHTGILGKFRIKKEEGIGRGLRRIKAVLES</sequence>
<feature type="domain" description="Alanyl-transfer RNA synthetases family profile" evidence="10">
    <location>
        <begin position="2"/>
        <end position="619"/>
    </location>
</feature>
<comment type="cofactor">
    <cofactor evidence="9">
        <name>Zn(2+)</name>
        <dbReference type="ChEBI" id="CHEBI:29105"/>
    </cofactor>
    <text evidence="9">Binds 1 zinc ion per subunit.</text>
</comment>
<name>A0A0G0BIH0_UNCC3</name>
<dbReference type="InterPro" id="IPR018162">
    <property type="entry name" value="Ala-tRNA-ligase_IIc_anticod-bd"/>
</dbReference>
<keyword evidence="9" id="KW-0963">Cytoplasm</keyword>
<dbReference type="SUPFAM" id="SSF101353">
    <property type="entry name" value="Putative anticodon-binding domain of alanyl-tRNA synthetase (AlaRS)"/>
    <property type="match status" value="1"/>
</dbReference>
<keyword evidence="6 9" id="KW-0694">RNA-binding</keyword>
<comment type="catalytic activity">
    <reaction evidence="9">
        <text>tRNA(Ala) + L-alanine + ATP = L-alanyl-tRNA(Ala) + AMP + diphosphate</text>
        <dbReference type="Rhea" id="RHEA:12540"/>
        <dbReference type="Rhea" id="RHEA-COMP:9657"/>
        <dbReference type="Rhea" id="RHEA-COMP:9923"/>
        <dbReference type="ChEBI" id="CHEBI:30616"/>
        <dbReference type="ChEBI" id="CHEBI:33019"/>
        <dbReference type="ChEBI" id="CHEBI:57972"/>
        <dbReference type="ChEBI" id="CHEBI:78442"/>
        <dbReference type="ChEBI" id="CHEBI:78497"/>
        <dbReference type="ChEBI" id="CHEBI:456215"/>
        <dbReference type="EC" id="6.1.1.7"/>
    </reaction>
</comment>
<comment type="domain">
    <text evidence="9">Consists of three domains; the N-terminal catalytic domain, the editing domain and the C-terminal C-Ala domain. The editing domain removes incorrectly charged amino acids, while the C-Ala domain, along with tRNA(Ala), serves as a bridge to cooperatively bring together the editing and aminoacylation centers thus stimulating deacylation of misacylated tRNAs.</text>
</comment>
<dbReference type="EC" id="6.1.1.7" evidence="9"/>
<keyword evidence="5 9" id="KW-0067">ATP-binding</keyword>
<keyword evidence="7 9" id="KW-0648">Protein biosynthesis</keyword>
<dbReference type="SUPFAM" id="SSF55681">
    <property type="entry name" value="Class II aaRS and biotin synthetases"/>
    <property type="match status" value="1"/>
</dbReference>
<dbReference type="PRINTS" id="PR00980">
    <property type="entry name" value="TRNASYNTHALA"/>
</dbReference>
<dbReference type="SMART" id="SM00863">
    <property type="entry name" value="tRNA_SAD"/>
    <property type="match status" value="1"/>
</dbReference>
<dbReference type="InterPro" id="IPR023033">
    <property type="entry name" value="Ala_tRNA_ligase_euk/bac"/>
</dbReference>
<dbReference type="EMBL" id="LBQB01000008">
    <property type="protein sequence ID" value="KKP69279.1"/>
    <property type="molecule type" value="Genomic_DNA"/>
</dbReference>
<dbReference type="GO" id="GO:0005524">
    <property type="term" value="F:ATP binding"/>
    <property type="evidence" value="ECO:0007669"/>
    <property type="project" value="UniProtKB-UniRule"/>
</dbReference>
<proteinExistence type="inferred from homology"/>
<dbReference type="GO" id="GO:0000049">
    <property type="term" value="F:tRNA binding"/>
    <property type="evidence" value="ECO:0007669"/>
    <property type="project" value="UniProtKB-KW"/>
</dbReference>
<dbReference type="InterPro" id="IPR018165">
    <property type="entry name" value="Ala-tRNA-synth_IIc_core"/>
</dbReference>
<evidence type="ECO:0000256" key="1">
    <source>
        <dbReference type="ARBA" id="ARBA00008226"/>
    </source>
</evidence>
<feature type="binding site" evidence="9">
    <location>
        <position position="588"/>
    </location>
    <ligand>
        <name>Zn(2+)</name>
        <dbReference type="ChEBI" id="CHEBI:29105"/>
    </ligand>
</feature>
<evidence type="ECO:0000256" key="7">
    <source>
        <dbReference type="ARBA" id="ARBA00022917"/>
    </source>
</evidence>
<dbReference type="PATRIC" id="fig|1618350.3.peg.1027"/>
<keyword evidence="9" id="KW-0862">Zinc</keyword>
<organism evidence="11 12">
    <name type="scientific">candidate division CPR3 bacterium GW2011_GWF2_35_18</name>
    <dbReference type="NCBI Taxonomy" id="1618350"/>
    <lineage>
        <taxon>Bacteria</taxon>
        <taxon>Bacteria division CPR3</taxon>
    </lineage>
</organism>
<comment type="similarity">
    <text evidence="1 9">Belongs to the class-II aminoacyl-tRNA synthetase family.</text>
</comment>
<evidence type="ECO:0000256" key="5">
    <source>
        <dbReference type="ARBA" id="ARBA00022840"/>
    </source>
</evidence>
<dbReference type="NCBIfam" id="NF002436">
    <property type="entry name" value="PRK01584.1"/>
    <property type="match status" value="1"/>
</dbReference>
<keyword evidence="8 9" id="KW-0030">Aminoacyl-tRNA synthetase</keyword>
<evidence type="ECO:0000313" key="12">
    <source>
        <dbReference type="Proteomes" id="UP000034581"/>
    </source>
</evidence>
<dbReference type="CDD" id="cd00673">
    <property type="entry name" value="AlaRS_core"/>
    <property type="match status" value="1"/>
</dbReference>
<accession>A0A0G0BIH0</accession>
<dbReference type="InterPro" id="IPR002318">
    <property type="entry name" value="Ala-tRNA-lgiase_IIc"/>
</dbReference>
<evidence type="ECO:0000256" key="2">
    <source>
        <dbReference type="ARBA" id="ARBA00022555"/>
    </source>
</evidence>
<dbReference type="Gene3D" id="3.30.930.10">
    <property type="entry name" value="Bira Bifunctional Protein, Domain 2"/>
    <property type="match status" value="1"/>
</dbReference>
<dbReference type="STRING" id="1618350.UR67_C0008G0035"/>